<dbReference type="GO" id="GO:0019867">
    <property type="term" value="C:outer membrane"/>
    <property type="evidence" value="ECO:0007669"/>
    <property type="project" value="InterPro"/>
</dbReference>
<reference evidence="1" key="1">
    <citation type="submission" date="2008-06" db="EMBL/GenBank/DDBJ databases">
        <title>Complete sequence of Chlorobium phaeobacteroides BS1.</title>
        <authorList>
            <consortium name="US DOE Joint Genome Institute"/>
            <person name="Lucas S."/>
            <person name="Copeland A."/>
            <person name="Lapidus A."/>
            <person name="Glavina del Rio T."/>
            <person name="Dalin E."/>
            <person name="Tice H."/>
            <person name="Bruce D."/>
            <person name="Goodwin L."/>
            <person name="Pitluck S."/>
            <person name="Schmutz J."/>
            <person name="Larimer F."/>
            <person name="Land M."/>
            <person name="Hauser L."/>
            <person name="Kyrpides N."/>
            <person name="Ovchinnikova G."/>
            <person name="Li T."/>
            <person name="Liu Z."/>
            <person name="Zhao F."/>
            <person name="Overmann J."/>
            <person name="Bryant D.A."/>
            <person name="Richardson P."/>
        </authorList>
    </citation>
    <scope>NUCLEOTIDE SEQUENCE [LARGE SCALE GENOMIC DNA]</scope>
    <source>
        <strain evidence="1">BS1</strain>
    </source>
</reference>
<dbReference type="PROSITE" id="PS51257">
    <property type="entry name" value="PROKAR_LIPOPROTEIN"/>
    <property type="match status" value="1"/>
</dbReference>
<dbReference type="Pfam" id="PF04390">
    <property type="entry name" value="LptE"/>
    <property type="match status" value="1"/>
</dbReference>
<organism evidence="1">
    <name type="scientific">Chlorobium phaeobacteroides (strain BS1)</name>
    <dbReference type="NCBI Taxonomy" id="331678"/>
    <lineage>
        <taxon>Bacteria</taxon>
        <taxon>Pseudomonadati</taxon>
        <taxon>Chlorobiota</taxon>
        <taxon>Chlorobiia</taxon>
        <taxon>Chlorobiales</taxon>
        <taxon>Chlorobiaceae</taxon>
        <taxon>Chlorobium/Pelodictyon group</taxon>
        <taxon>Chlorobium</taxon>
    </lineage>
</organism>
<gene>
    <name evidence="1" type="ordered locus">Cphamn1_2004</name>
</gene>
<dbReference type="HOGENOM" id="CLU_114082_0_3_10"/>
<sequence>MVRLSLSGSMLVILVLMLQGCYSFSGGSLPPHIRTVAVPSFEERSGAGVAQLGAEFTEKLIDAIEAQSSLVIESEKSRADAVVNAAIVSFSDEPSQIGTDSERAVTNRITIVIRASFIDQVEKKPFFDRTLFNGFDDYAVGDFVGKEEAIDDVVDQIVDDLFNRMISCW</sequence>
<dbReference type="EMBL" id="CP001101">
    <property type="protein sequence ID" value="ACE04914.1"/>
    <property type="molecule type" value="Genomic_DNA"/>
</dbReference>
<dbReference type="OrthoDB" id="9790776at2"/>
<evidence type="ECO:0008006" key="2">
    <source>
        <dbReference type="Google" id="ProtNLM"/>
    </source>
</evidence>
<accession>B3EMH5</accession>
<dbReference type="STRING" id="331678.Cphamn1_2004"/>
<dbReference type="InterPro" id="IPR007485">
    <property type="entry name" value="LPS_assembly_LptE"/>
</dbReference>
<dbReference type="KEGG" id="cpb:Cphamn1_2004"/>
<evidence type="ECO:0000313" key="1">
    <source>
        <dbReference type="EMBL" id="ACE04914.1"/>
    </source>
</evidence>
<dbReference type="eggNOG" id="ENOG50303AD">
    <property type="taxonomic scope" value="Bacteria"/>
</dbReference>
<protein>
    <recommendedName>
        <fullName evidence="2">Lipoprotein</fullName>
    </recommendedName>
</protein>
<proteinExistence type="predicted"/>
<dbReference type="AlphaFoldDB" id="B3EMH5"/>
<name>B3EMH5_CHLPB</name>
<dbReference type="GO" id="GO:0043165">
    <property type="term" value="P:Gram-negative-bacterium-type cell outer membrane assembly"/>
    <property type="evidence" value="ECO:0007669"/>
    <property type="project" value="InterPro"/>
</dbReference>